<dbReference type="PROSITE" id="PS00107">
    <property type="entry name" value="PROTEIN_KINASE_ATP"/>
    <property type="match status" value="1"/>
</dbReference>
<dbReference type="PANTHER" id="PTHR43289">
    <property type="entry name" value="MITOGEN-ACTIVATED PROTEIN KINASE KINASE KINASE 20-RELATED"/>
    <property type="match status" value="1"/>
</dbReference>
<dbReference type="Pfam" id="PF00069">
    <property type="entry name" value="Pkinase"/>
    <property type="match status" value="1"/>
</dbReference>
<feature type="domain" description="Protein kinase" evidence="7">
    <location>
        <begin position="81"/>
        <end position="378"/>
    </location>
</feature>
<keyword evidence="9" id="KW-1185">Reference proteome</keyword>
<evidence type="ECO:0000313" key="8">
    <source>
        <dbReference type="EMBL" id="QDT03996.1"/>
    </source>
</evidence>
<dbReference type="SUPFAM" id="SSF48452">
    <property type="entry name" value="TPR-like"/>
    <property type="match status" value="1"/>
</dbReference>
<dbReference type="SMART" id="SM00220">
    <property type="entry name" value="S_TKc"/>
    <property type="match status" value="1"/>
</dbReference>
<dbReference type="PANTHER" id="PTHR43289:SF6">
    <property type="entry name" value="SERINE_THREONINE-PROTEIN KINASE NEKL-3"/>
    <property type="match status" value="1"/>
</dbReference>
<dbReference type="PROSITE" id="PS50011">
    <property type="entry name" value="PROTEIN_KINASE_DOM"/>
    <property type="match status" value="1"/>
</dbReference>
<dbReference type="GO" id="GO:0004674">
    <property type="term" value="F:protein serine/threonine kinase activity"/>
    <property type="evidence" value="ECO:0007669"/>
    <property type="project" value="UniProtKB-EC"/>
</dbReference>
<evidence type="ECO:0000256" key="5">
    <source>
        <dbReference type="PROSITE-ProRule" id="PRU10141"/>
    </source>
</evidence>
<accession>A0A517NA35</accession>
<dbReference type="EMBL" id="CP036525">
    <property type="protein sequence ID" value="QDT03996.1"/>
    <property type="molecule type" value="Genomic_DNA"/>
</dbReference>
<dbReference type="CDD" id="cd14014">
    <property type="entry name" value="STKc_PknB_like"/>
    <property type="match status" value="1"/>
</dbReference>
<evidence type="ECO:0000256" key="2">
    <source>
        <dbReference type="ARBA" id="ARBA00022741"/>
    </source>
</evidence>
<dbReference type="SUPFAM" id="SSF56112">
    <property type="entry name" value="Protein kinase-like (PK-like)"/>
    <property type="match status" value="1"/>
</dbReference>
<feature type="compositionally biased region" description="Basic and acidic residues" evidence="6">
    <location>
        <begin position="610"/>
        <end position="619"/>
    </location>
</feature>
<dbReference type="PROSITE" id="PS00108">
    <property type="entry name" value="PROTEIN_KINASE_ST"/>
    <property type="match status" value="1"/>
</dbReference>
<dbReference type="KEGG" id="rlc:K227x_23820"/>
<dbReference type="RefSeq" id="WP_145169544.1">
    <property type="nucleotide sequence ID" value="NZ_CP036525.1"/>
</dbReference>
<keyword evidence="1 8" id="KW-0808">Transferase</keyword>
<evidence type="ECO:0000256" key="6">
    <source>
        <dbReference type="SAM" id="MobiDB-lite"/>
    </source>
</evidence>
<dbReference type="EC" id="2.7.11.1" evidence="8"/>
<name>A0A517NA35_9BACT</name>
<protein>
    <submittedName>
        <fullName evidence="8">Serine/threonine-protein kinase PknB</fullName>
        <ecNumber evidence="8">2.7.11.1</ecNumber>
    </submittedName>
</protein>
<organism evidence="8 9">
    <name type="scientific">Rubripirellula lacrimiformis</name>
    <dbReference type="NCBI Taxonomy" id="1930273"/>
    <lineage>
        <taxon>Bacteria</taxon>
        <taxon>Pseudomonadati</taxon>
        <taxon>Planctomycetota</taxon>
        <taxon>Planctomycetia</taxon>
        <taxon>Pirellulales</taxon>
        <taxon>Pirellulaceae</taxon>
        <taxon>Rubripirellula</taxon>
    </lineage>
</organism>
<feature type="binding site" evidence="5">
    <location>
        <position position="111"/>
    </location>
    <ligand>
        <name>ATP</name>
        <dbReference type="ChEBI" id="CHEBI:30616"/>
    </ligand>
</feature>
<evidence type="ECO:0000259" key="7">
    <source>
        <dbReference type="PROSITE" id="PS50011"/>
    </source>
</evidence>
<proteinExistence type="predicted"/>
<dbReference type="Gene3D" id="3.30.200.20">
    <property type="entry name" value="Phosphorylase Kinase, domain 1"/>
    <property type="match status" value="1"/>
</dbReference>
<keyword evidence="2 5" id="KW-0547">Nucleotide-binding</keyword>
<keyword evidence="4 5" id="KW-0067">ATP-binding</keyword>
<gene>
    <name evidence="8" type="primary">pknB_3</name>
    <name evidence="8" type="ORF">K227x_23820</name>
</gene>
<dbReference type="Gene3D" id="1.10.510.10">
    <property type="entry name" value="Transferase(Phosphotransferase) domain 1"/>
    <property type="match status" value="1"/>
</dbReference>
<feature type="region of interest" description="Disordered" evidence="6">
    <location>
        <begin position="590"/>
        <end position="632"/>
    </location>
</feature>
<dbReference type="InterPro" id="IPR011990">
    <property type="entry name" value="TPR-like_helical_dom_sf"/>
</dbReference>
<dbReference type="InterPro" id="IPR000719">
    <property type="entry name" value="Prot_kinase_dom"/>
</dbReference>
<dbReference type="AlphaFoldDB" id="A0A517NA35"/>
<dbReference type="InterPro" id="IPR011009">
    <property type="entry name" value="Kinase-like_dom_sf"/>
</dbReference>
<reference evidence="8 9" key="1">
    <citation type="submission" date="2019-02" db="EMBL/GenBank/DDBJ databases">
        <title>Deep-cultivation of Planctomycetes and their phenomic and genomic characterization uncovers novel biology.</title>
        <authorList>
            <person name="Wiegand S."/>
            <person name="Jogler M."/>
            <person name="Boedeker C."/>
            <person name="Pinto D."/>
            <person name="Vollmers J."/>
            <person name="Rivas-Marin E."/>
            <person name="Kohn T."/>
            <person name="Peeters S.H."/>
            <person name="Heuer A."/>
            <person name="Rast P."/>
            <person name="Oberbeckmann S."/>
            <person name="Bunk B."/>
            <person name="Jeske O."/>
            <person name="Meyerdierks A."/>
            <person name="Storesund J.E."/>
            <person name="Kallscheuer N."/>
            <person name="Luecker S."/>
            <person name="Lage O.M."/>
            <person name="Pohl T."/>
            <person name="Merkel B.J."/>
            <person name="Hornburger P."/>
            <person name="Mueller R.-W."/>
            <person name="Bruemmer F."/>
            <person name="Labrenz M."/>
            <person name="Spormann A.M."/>
            <person name="Op den Camp H."/>
            <person name="Overmann J."/>
            <person name="Amann R."/>
            <person name="Jetten M.S.M."/>
            <person name="Mascher T."/>
            <person name="Medema M.H."/>
            <person name="Devos D.P."/>
            <person name="Kaster A.-K."/>
            <person name="Ovreas L."/>
            <person name="Rohde M."/>
            <person name="Galperin M.Y."/>
            <person name="Jogler C."/>
        </authorList>
    </citation>
    <scope>NUCLEOTIDE SEQUENCE [LARGE SCALE GENOMIC DNA]</scope>
    <source>
        <strain evidence="8 9">K22_7</strain>
    </source>
</reference>
<evidence type="ECO:0000256" key="3">
    <source>
        <dbReference type="ARBA" id="ARBA00022777"/>
    </source>
</evidence>
<dbReference type="Proteomes" id="UP000318538">
    <property type="component" value="Chromosome"/>
</dbReference>
<dbReference type="OrthoDB" id="258731at2"/>
<keyword evidence="3 8" id="KW-0418">Kinase</keyword>
<dbReference type="InterPro" id="IPR017441">
    <property type="entry name" value="Protein_kinase_ATP_BS"/>
</dbReference>
<dbReference type="GO" id="GO:0005524">
    <property type="term" value="F:ATP binding"/>
    <property type="evidence" value="ECO:0007669"/>
    <property type="project" value="UniProtKB-UniRule"/>
</dbReference>
<evidence type="ECO:0000313" key="9">
    <source>
        <dbReference type="Proteomes" id="UP000318538"/>
    </source>
</evidence>
<dbReference type="InterPro" id="IPR008271">
    <property type="entry name" value="Ser/Thr_kinase_AS"/>
</dbReference>
<evidence type="ECO:0000256" key="4">
    <source>
        <dbReference type="ARBA" id="ARBA00022840"/>
    </source>
</evidence>
<dbReference type="Gene3D" id="1.25.40.10">
    <property type="entry name" value="Tetratricopeptide repeat domain"/>
    <property type="match status" value="2"/>
</dbReference>
<sequence>MNSSSERTIFFDALEMDDLNQRDRYLDKVCGDNQDLRDSVDALLAASLQPDHPLDRPPVSVPPTSQVEANGELIGQMVGSYRLMEQIGEGGFGLVFVAQQEHPVRRSVALKIVKPGTGSKEVIARFEAERQAVAMMDHPNIARVFDVGVTTDGRPYFVMELVRGVSITQFADAHRMTIRDRLELFVDVCSAVHHAHQKGVIHRDIKPSNVMVTLHDDKPVVKVIDFGVAKAIGQTLTDKTIYTRFFSMIGTPLYMSPEQAEMSGLDVDTRSDIYSLGVMLYELLAGATPFDRDRFDSAGLDEMRRIIREEEPPRPSKRLSTLGAKVSTVSTSRRIEPRRLSSSLRGDLDWIAMKALEKNRNRRYDSAASMAADVTRYLEQQPIQARPPSLPYQLWKFARRHRVVLVTGTVVLMSMILGTAASLWQMDRAISERDQKEQALREIEAFSSNVTQAHSLIAAAETHADSAQWRLARADFDAAVQQQPSYYLPWISRAQFFTRVRLWNEASDDYAKAINLGAPTNTPQWWGTGALLAWTGHDDALHELTQQFERQLESNQTIQGWTHLRTGLAVDHQLSLDSYRAIAEFAESQLAEMEDSGSRTSPHRFPPPPRRPDRRHESGDGPPMHRRQGQQLMVEIPPRAVCEYVTGMAHLRAQQFDLAIDRLQECAQDDQWPAVGLVHAPLALAYNAMGQKEKALASLERSKVAVDQMADELLLVDGPMRPTPWFDFIELLQIHRSVAEALTGQTPADPEQLAQIRRQAIDQLEQ</sequence>
<evidence type="ECO:0000256" key="1">
    <source>
        <dbReference type="ARBA" id="ARBA00022679"/>
    </source>
</evidence>